<name>A0A3S0A752_9BACL</name>
<reference evidence="2 3" key="1">
    <citation type="submission" date="2018-12" db="EMBL/GenBank/DDBJ databases">
        <title>Bacillus ochoae sp. nov., Paenibacillus whitsoniae sp. nov., Paenibacillus spiritus sp. nov. Isolated from the Mars Exploration Rover during spacecraft assembly.</title>
        <authorList>
            <person name="Seuylemezian A."/>
            <person name="Vaishampayan P."/>
        </authorList>
    </citation>
    <scope>NUCLEOTIDE SEQUENCE [LARGE SCALE GENOMIC DNA]</scope>
    <source>
        <strain evidence="2 3">MER 54</strain>
    </source>
</reference>
<dbReference type="Proteomes" id="UP000276128">
    <property type="component" value="Unassembled WGS sequence"/>
</dbReference>
<evidence type="ECO:0000313" key="2">
    <source>
        <dbReference type="EMBL" id="RTE11185.1"/>
    </source>
</evidence>
<keyword evidence="1" id="KW-1133">Transmembrane helix</keyword>
<accession>A0A3S0A752</accession>
<keyword evidence="1" id="KW-0472">Membrane</keyword>
<evidence type="ECO:0000256" key="1">
    <source>
        <dbReference type="SAM" id="Phobius"/>
    </source>
</evidence>
<dbReference type="OrthoDB" id="2624900at2"/>
<keyword evidence="3" id="KW-1185">Reference proteome</keyword>
<keyword evidence="1" id="KW-0812">Transmembrane</keyword>
<gene>
    <name evidence="2" type="ORF">EJQ19_02535</name>
</gene>
<feature type="transmembrane region" description="Helical" evidence="1">
    <location>
        <begin position="62"/>
        <end position="80"/>
    </location>
</feature>
<sequence>MSYVTPIQDISYSNLNNITAFKIYEIVKENQDTILLLNDKGELDELHKSLIRANIPLIKRQSYITIFFFGYVLNLLRLYANQL</sequence>
<protein>
    <submittedName>
        <fullName evidence="2">Uncharacterized protein</fullName>
    </submittedName>
</protein>
<dbReference type="AlphaFoldDB" id="A0A3S0A752"/>
<evidence type="ECO:0000313" key="3">
    <source>
        <dbReference type="Proteomes" id="UP000276128"/>
    </source>
</evidence>
<organism evidence="2 3">
    <name type="scientific">Paenibacillus whitsoniae</name>
    <dbReference type="NCBI Taxonomy" id="2496558"/>
    <lineage>
        <taxon>Bacteria</taxon>
        <taxon>Bacillati</taxon>
        <taxon>Bacillota</taxon>
        <taxon>Bacilli</taxon>
        <taxon>Bacillales</taxon>
        <taxon>Paenibacillaceae</taxon>
        <taxon>Paenibacillus</taxon>
    </lineage>
</organism>
<proteinExistence type="predicted"/>
<dbReference type="RefSeq" id="WP_126139636.1">
    <property type="nucleotide sequence ID" value="NZ_RXHU01000011.1"/>
</dbReference>
<comment type="caution">
    <text evidence="2">The sequence shown here is derived from an EMBL/GenBank/DDBJ whole genome shotgun (WGS) entry which is preliminary data.</text>
</comment>
<dbReference type="EMBL" id="RXHU01000011">
    <property type="protein sequence ID" value="RTE11185.1"/>
    <property type="molecule type" value="Genomic_DNA"/>
</dbReference>